<evidence type="ECO:0000313" key="1">
    <source>
        <dbReference type="EMBL" id="CCM80103.1"/>
    </source>
</evidence>
<accession>K0Q165</accession>
<proteinExistence type="predicted"/>
<gene>
    <name evidence="1" type="ORF">BN77_p2170026</name>
</gene>
<dbReference type="EMBL" id="CANI01000080">
    <property type="protein sequence ID" value="CCM80103.1"/>
    <property type="molecule type" value="Genomic_DNA"/>
</dbReference>
<reference evidence="1 2" key="1">
    <citation type="journal article" date="2013" name="Genome Announc.">
        <title>Draft Genome Sequence of Rhizobium mesoamericanum STM3625, a Nitrogen-Fixing Symbiont of Mimosa pudica Isolated in French Guiana (South America).</title>
        <authorList>
            <person name="Moulin L."/>
            <person name="Mornico D."/>
            <person name="Melkonian R."/>
            <person name="Klonowska A."/>
        </authorList>
    </citation>
    <scope>NUCLEOTIDE SEQUENCE [LARGE SCALE GENOMIC DNA]</scope>
    <source>
        <strain evidence="1 2">STM3625</strain>
    </source>
</reference>
<protein>
    <submittedName>
        <fullName evidence="1">Uncharacterized protein</fullName>
    </submittedName>
</protein>
<evidence type="ECO:0000313" key="2">
    <source>
        <dbReference type="Proteomes" id="UP000009319"/>
    </source>
</evidence>
<dbReference type="HOGENOM" id="CLU_2993629_0_0_5"/>
<name>K0Q165_9HYPH</name>
<keyword evidence="2" id="KW-1185">Reference proteome</keyword>
<sequence>MIGAKTRHIERLIEAPSGAAIHDVQVDGLTLALVGEQRWAAHIACLNGCPRTSTCTS</sequence>
<dbReference type="AlphaFoldDB" id="K0Q165"/>
<comment type="caution">
    <text evidence="1">The sequence shown here is derived from an EMBL/GenBank/DDBJ whole genome shotgun (WGS) entry which is preliminary data.</text>
</comment>
<organism evidence="1 2">
    <name type="scientific">Rhizobium mesoamericanum STM3625</name>
    <dbReference type="NCBI Taxonomy" id="1211777"/>
    <lineage>
        <taxon>Bacteria</taxon>
        <taxon>Pseudomonadati</taxon>
        <taxon>Pseudomonadota</taxon>
        <taxon>Alphaproteobacteria</taxon>
        <taxon>Hyphomicrobiales</taxon>
        <taxon>Rhizobiaceae</taxon>
        <taxon>Rhizobium/Agrobacterium group</taxon>
        <taxon>Rhizobium</taxon>
    </lineage>
</organism>
<dbReference type="Proteomes" id="UP000009319">
    <property type="component" value="Unassembled WGS sequence"/>
</dbReference>